<evidence type="ECO:0000313" key="1">
    <source>
        <dbReference type="EMBL" id="GAI33789.1"/>
    </source>
</evidence>
<dbReference type="EMBL" id="BARV01027098">
    <property type="protein sequence ID" value="GAI33789.1"/>
    <property type="molecule type" value="Genomic_DNA"/>
</dbReference>
<dbReference type="PANTHER" id="PTHR12994">
    <property type="entry name" value="SECERNIN"/>
    <property type="match status" value="1"/>
</dbReference>
<feature type="non-terminal residue" evidence="1">
    <location>
        <position position="262"/>
    </location>
</feature>
<dbReference type="GO" id="GO:0070004">
    <property type="term" value="F:cysteine-type exopeptidase activity"/>
    <property type="evidence" value="ECO:0007669"/>
    <property type="project" value="InterPro"/>
</dbReference>
<name>X1PSE0_9ZZZZ</name>
<organism evidence="1">
    <name type="scientific">marine sediment metagenome</name>
    <dbReference type="NCBI Taxonomy" id="412755"/>
    <lineage>
        <taxon>unclassified sequences</taxon>
        <taxon>metagenomes</taxon>
        <taxon>ecological metagenomes</taxon>
    </lineage>
</organism>
<dbReference type="PANTHER" id="PTHR12994:SF17">
    <property type="entry name" value="LD30995P"/>
    <property type="match status" value="1"/>
</dbReference>
<dbReference type="GO" id="GO:0006508">
    <property type="term" value="P:proteolysis"/>
    <property type="evidence" value="ECO:0007669"/>
    <property type="project" value="InterPro"/>
</dbReference>
<sequence>MFLLAISLSAFACTSFIVGKKASVDGSTMITISQDQPVYDFRLEYIPAKDHKPGTMKTLYDYPQSFRWWDEYGNPIDAHAPELIAAEIPEVPHTYGYIRRMFGVMNEYQLSTGMATMSNMYLRNELWSQETKLRMTTLSYLAMERAKTAREAIKVIAKFAEEYGFKGERIAGKTLVIGDPSEVWVLHMIEPGPFWLFYYRKIMPYSILHNLRISRYVLNYNRFIRVKFSPGISNFDIMLYMSSISYTNGITLLIIGTKDPSR</sequence>
<dbReference type="Pfam" id="PF03577">
    <property type="entry name" value="Peptidase_C69"/>
    <property type="match status" value="1"/>
</dbReference>
<accession>X1PSE0</accession>
<reference evidence="1" key="1">
    <citation type="journal article" date="2014" name="Front. Microbiol.">
        <title>High frequency of phylogenetically diverse reductive dehalogenase-homologous genes in deep subseafloor sedimentary metagenomes.</title>
        <authorList>
            <person name="Kawai M."/>
            <person name="Futagami T."/>
            <person name="Toyoda A."/>
            <person name="Takaki Y."/>
            <person name="Nishi S."/>
            <person name="Hori S."/>
            <person name="Arai W."/>
            <person name="Tsubouchi T."/>
            <person name="Morono Y."/>
            <person name="Uchiyama I."/>
            <person name="Ito T."/>
            <person name="Fujiyama A."/>
            <person name="Inagaki F."/>
            <person name="Takami H."/>
        </authorList>
    </citation>
    <scope>NUCLEOTIDE SEQUENCE</scope>
    <source>
        <strain evidence="1">Expedition CK06-06</strain>
    </source>
</reference>
<proteinExistence type="predicted"/>
<gene>
    <name evidence="1" type="ORF">S06H3_43663</name>
</gene>
<dbReference type="GO" id="GO:0016805">
    <property type="term" value="F:dipeptidase activity"/>
    <property type="evidence" value="ECO:0007669"/>
    <property type="project" value="InterPro"/>
</dbReference>
<comment type="caution">
    <text evidence="1">The sequence shown here is derived from an EMBL/GenBank/DDBJ whole genome shotgun (WGS) entry which is preliminary data.</text>
</comment>
<dbReference type="InterPro" id="IPR005322">
    <property type="entry name" value="Peptidase_C69"/>
</dbReference>
<dbReference type="AlphaFoldDB" id="X1PSE0"/>
<protein>
    <submittedName>
        <fullName evidence="1">Uncharacterized protein</fullName>
    </submittedName>
</protein>